<dbReference type="Proteomes" id="UP001235760">
    <property type="component" value="Unassembled WGS sequence"/>
</dbReference>
<proteinExistence type="predicted"/>
<keyword evidence="2" id="KW-1185">Reference proteome</keyword>
<organism evidence="1 2">
    <name type="scientific">Leptothrix discophora</name>
    <dbReference type="NCBI Taxonomy" id="89"/>
    <lineage>
        <taxon>Bacteria</taxon>
        <taxon>Pseudomonadati</taxon>
        <taxon>Pseudomonadota</taxon>
        <taxon>Betaproteobacteria</taxon>
        <taxon>Burkholderiales</taxon>
        <taxon>Sphaerotilaceae</taxon>
        <taxon>Leptothrix</taxon>
    </lineage>
</organism>
<dbReference type="RefSeq" id="WP_305748476.1">
    <property type="nucleotide sequence ID" value="NZ_JAUZEE010000002.1"/>
</dbReference>
<dbReference type="EMBL" id="JAUZEE010000002">
    <property type="protein sequence ID" value="MDP4299920.1"/>
    <property type="molecule type" value="Genomic_DNA"/>
</dbReference>
<evidence type="ECO:0008006" key="3">
    <source>
        <dbReference type="Google" id="ProtNLM"/>
    </source>
</evidence>
<reference evidence="1 2" key="1">
    <citation type="submission" date="2023-08" db="EMBL/GenBank/DDBJ databases">
        <authorList>
            <person name="Roldan D.M."/>
            <person name="Menes R.J."/>
        </authorList>
    </citation>
    <scope>NUCLEOTIDE SEQUENCE [LARGE SCALE GENOMIC DNA]</scope>
    <source>
        <strain evidence="1 2">CCM 2812</strain>
    </source>
</reference>
<accession>A0ABT9G0B5</accession>
<name>A0ABT9G0B5_LEPDI</name>
<comment type="caution">
    <text evidence="1">The sequence shown here is derived from an EMBL/GenBank/DDBJ whole genome shotgun (WGS) entry which is preliminary data.</text>
</comment>
<evidence type="ECO:0000313" key="1">
    <source>
        <dbReference type="EMBL" id="MDP4299920.1"/>
    </source>
</evidence>
<gene>
    <name evidence="1" type="ORF">Q8X39_04685</name>
</gene>
<protein>
    <recommendedName>
        <fullName evidence="3">Portal protein</fullName>
    </recommendedName>
</protein>
<evidence type="ECO:0000313" key="2">
    <source>
        <dbReference type="Proteomes" id="UP001235760"/>
    </source>
</evidence>
<sequence>MFGSTNDAPVALGFTAKQLVDMLNNDRAVDAMKALNYLDGQQESELIKVLNDPARGRQRWKERGLTPRFRNLTKMVVEKSGLLFKDAPPTLEIFDAGLVTTNEAATALLNELLTQIEFIEFGINFDTALRLLKTAMILVQWDAEEAHWCFDILHRGNCEVIIDPRSRKPIGMVHRTADNEFCVWTNEEVIEITQGEHSLGVTNREANPYGIIPMAVFYDTNTPRTGFWVEQDKSLVNLNEMVNLHITDSEYSILWSKMSTLFTNMRPAGDGDSNFEVAEVVNSPLPRIVPTSAQSPGYLAGPGSAVVLDSMGVESPFVRYENPNIDLKPLNEVVDSWIKGYAGDWSVRIEVAGQGRAQSGFQLVVEESDNLDLRKKRQRMFESGFKRLYRVLAAVFNTASGVTAFPPDAQLVAVFDDPVLPVDIQVQETVWAQRIAEGRATTIDYFQVVYGITREEAEERYLEVIEWQKRDAVLRSSIQPIEPAPIDSTTDSSNVADK</sequence>